<feature type="transmembrane region" description="Helical" evidence="7">
    <location>
        <begin position="373"/>
        <end position="393"/>
    </location>
</feature>
<dbReference type="PROSITE" id="PS51892">
    <property type="entry name" value="SUBTILASE"/>
    <property type="match status" value="1"/>
</dbReference>
<evidence type="ECO:0000256" key="5">
    <source>
        <dbReference type="PROSITE-ProRule" id="PRU01240"/>
    </source>
</evidence>
<dbReference type="InterPro" id="IPR023827">
    <property type="entry name" value="Peptidase_S8_Asp-AS"/>
</dbReference>
<dbReference type="PANTHER" id="PTHR43806">
    <property type="entry name" value="PEPTIDASE S8"/>
    <property type="match status" value="1"/>
</dbReference>
<dbReference type="Gene3D" id="3.40.50.200">
    <property type="entry name" value="Peptidase S8/S53 domain"/>
    <property type="match status" value="1"/>
</dbReference>
<dbReference type="InterPro" id="IPR050131">
    <property type="entry name" value="Peptidase_S8_subtilisin-like"/>
</dbReference>
<feature type="signal peptide" evidence="8">
    <location>
        <begin position="1"/>
        <end position="22"/>
    </location>
</feature>
<evidence type="ECO:0000259" key="9">
    <source>
        <dbReference type="Pfam" id="PF00082"/>
    </source>
</evidence>
<dbReference type="AlphaFoldDB" id="A0A5Q2MQ02"/>
<keyword evidence="7" id="KW-0812">Transmembrane</keyword>
<accession>A0A5Q2MQ02</accession>
<protein>
    <submittedName>
        <fullName evidence="10">S8 family serine peptidase</fullName>
    </submittedName>
</protein>
<feature type="chain" id="PRO_5038568176" evidence="8">
    <location>
        <begin position="23"/>
        <end position="403"/>
    </location>
</feature>
<evidence type="ECO:0000313" key="10">
    <source>
        <dbReference type="EMBL" id="QGG42785.1"/>
    </source>
</evidence>
<feature type="active site" description="Charge relay system" evidence="5">
    <location>
        <position position="277"/>
    </location>
</feature>
<dbReference type="Proteomes" id="UP000392064">
    <property type="component" value="Chromosome"/>
</dbReference>
<evidence type="ECO:0000256" key="2">
    <source>
        <dbReference type="ARBA" id="ARBA00022670"/>
    </source>
</evidence>
<reference evidence="10 11" key="1">
    <citation type="submission" date="2019-11" db="EMBL/GenBank/DDBJ databases">
        <authorList>
            <person name="Li J."/>
        </authorList>
    </citation>
    <scope>NUCLEOTIDE SEQUENCE [LARGE SCALE GENOMIC DNA]</scope>
    <source>
        <strain evidence="10 11">MF47</strain>
    </source>
</reference>
<evidence type="ECO:0000256" key="3">
    <source>
        <dbReference type="ARBA" id="ARBA00022801"/>
    </source>
</evidence>
<keyword evidence="2 5" id="KW-0645">Protease</keyword>
<dbReference type="KEGG" id="aef:GEV26_16165"/>
<keyword evidence="7" id="KW-1133">Transmembrane helix</keyword>
<proteinExistence type="inferred from homology"/>
<dbReference type="Pfam" id="PF00082">
    <property type="entry name" value="Peptidase_S8"/>
    <property type="match status" value="1"/>
</dbReference>
<dbReference type="EMBL" id="CP045737">
    <property type="protein sequence ID" value="QGG42785.1"/>
    <property type="molecule type" value="Genomic_DNA"/>
</dbReference>
<evidence type="ECO:0000256" key="8">
    <source>
        <dbReference type="SAM" id="SignalP"/>
    </source>
</evidence>
<keyword evidence="8" id="KW-0732">Signal</keyword>
<dbReference type="InterPro" id="IPR036852">
    <property type="entry name" value="Peptidase_S8/S53_dom_sf"/>
</dbReference>
<dbReference type="RefSeq" id="WP_153654590.1">
    <property type="nucleotide sequence ID" value="NZ_CP045737.1"/>
</dbReference>
<keyword evidence="7" id="KW-0472">Membrane</keyword>
<dbReference type="SUPFAM" id="SSF52743">
    <property type="entry name" value="Subtilisin-like"/>
    <property type="match status" value="1"/>
</dbReference>
<organism evidence="10 11">
    <name type="scientific">Aeromicrobium yanjiei</name>
    <dbReference type="NCBI Taxonomy" id="2662028"/>
    <lineage>
        <taxon>Bacteria</taxon>
        <taxon>Bacillati</taxon>
        <taxon>Actinomycetota</taxon>
        <taxon>Actinomycetes</taxon>
        <taxon>Propionibacteriales</taxon>
        <taxon>Nocardioidaceae</taxon>
        <taxon>Aeromicrobium</taxon>
    </lineage>
</organism>
<name>A0A5Q2MQ02_9ACTN</name>
<gene>
    <name evidence="10" type="ORF">GEV26_16165</name>
</gene>
<evidence type="ECO:0000256" key="7">
    <source>
        <dbReference type="SAM" id="Phobius"/>
    </source>
</evidence>
<keyword evidence="11" id="KW-1185">Reference proteome</keyword>
<evidence type="ECO:0000313" key="11">
    <source>
        <dbReference type="Proteomes" id="UP000392064"/>
    </source>
</evidence>
<dbReference type="PROSITE" id="PS00136">
    <property type="entry name" value="SUBTILASE_ASP"/>
    <property type="match status" value="1"/>
</dbReference>
<evidence type="ECO:0000256" key="4">
    <source>
        <dbReference type="ARBA" id="ARBA00022825"/>
    </source>
</evidence>
<feature type="active site" description="Charge relay system" evidence="5">
    <location>
        <position position="108"/>
    </location>
</feature>
<feature type="active site" description="Charge relay system" evidence="5">
    <location>
        <position position="76"/>
    </location>
</feature>
<evidence type="ECO:0000256" key="6">
    <source>
        <dbReference type="SAM" id="MobiDB-lite"/>
    </source>
</evidence>
<evidence type="ECO:0000256" key="1">
    <source>
        <dbReference type="ARBA" id="ARBA00011073"/>
    </source>
</evidence>
<dbReference type="GO" id="GO:0006508">
    <property type="term" value="P:proteolysis"/>
    <property type="evidence" value="ECO:0007669"/>
    <property type="project" value="UniProtKB-KW"/>
</dbReference>
<keyword evidence="4 5" id="KW-0720">Serine protease</keyword>
<dbReference type="PRINTS" id="PR00723">
    <property type="entry name" value="SUBTILISIN"/>
</dbReference>
<dbReference type="InterPro" id="IPR015500">
    <property type="entry name" value="Peptidase_S8_subtilisin-rel"/>
</dbReference>
<comment type="similarity">
    <text evidence="1 5">Belongs to the peptidase S8 family.</text>
</comment>
<dbReference type="PANTHER" id="PTHR43806:SF11">
    <property type="entry name" value="CEREVISIN-RELATED"/>
    <property type="match status" value="1"/>
</dbReference>
<dbReference type="InterPro" id="IPR000209">
    <property type="entry name" value="Peptidase_S8/S53_dom"/>
</dbReference>
<feature type="domain" description="Peptidase S8/S53" evidence="9">
    <location>
        <begin position="67"/>
        <end position="325"/>
    </location>
</feature>
<feature type="region of interest" description="Disordered" evidence="6">
    <location>
        <begin position="334"/>
        <end position="356"/>
    </location>
</feature>
<feature type="compositionally biased region" description="Polar residues" evidence="6">
    <location>
        <begin position="343"/>
        <end position="354"/>
    </location>
</feature>
<keyword evidence="3 5" id="KW-0378">Hydrolase</keyword>
<dbReference type="GO" id="GO:0004252">
    <property type="term" value="F:serine-type endopeptidase activity"/>
    <property type="evidence" value="ECO:0007669"/>
    <property type="project" value="UniProtKB-UniRule"/>
</dbReference>
<sequence length="403" mass="42138">MRRALPMALLVLAGSVALPAVAVSPAAAQTTDDGKCTVGKTKWVTDAAANANLVQTGFTESWKLATGKGTVVAVVDSGINADNPHFDGVIVGQKSFVGGSGTDDQQGHGTAVAGIIRARQLKKKSVLTGAAPDAKLLSVRVNLLNDEISTANVARGIRWAAEQDEVDVINVSISTGPGDPDLKELESAVAFAVRKDIVVVAAAGNKPGDPQVPYTQVQYPAGFDGVLGVAAARPEGGVDNWSIRGRHVDVSAPGANVPTTFHANGDCLVGLDHPYTSYSTPYVSALAAQLRERFPKDSAAQIINRITSTADRPRMATRNDREGWGRIQPVAALTSSSAAPPSKRTSTVPQTTGTGIRPTAVVADPMAGPRNRLLWWGLGATVLLAVALVARPLSERRRTRSNR</sequence>